<sequence>MRIIIVVASIMMLFAACGGDDNTITPTPITPPTEVKTNEVTADDLVKFFNLDKQLLVYQALEKAKTTLGKKTINGKELNVTAVSVVKSDNVKGTFTLKVMGTCANKAFVKDVDFNGFAVRPSDYDMAKRAVASWKVGVNPLTEFDFDELYRLKDNSKFTAQYLQKLIDLKASAINGSANYTFTANDWAKTTISDVRYVPDNNGTGSIAFNISYNGIEGKKGDGRNGSPRLSFSKRDYYTTKVTVKTNQTKSMYMRGVYEYIEFYRSYVLNFDASKFVPYFESKHYNNSENAFDLTVRLVARDGQETPLATFTMKVGGFRPISDLSDELTISTYDRLNLFFGKRFRGKADGDYTAKVKALSQKLWLHLADLYITRDNFQHLLYGRDERSDKGNYNVEVWRPNNGSIYNQDVYLVDLKIEVLSAKKVGNFLELTYKFVAANEVSFNGKQHTFKVHLMEE</sequence>
<proteinExistence type="predicted"/>
<dbReference type="Proteomes" id="UP000248314">
    <property type="component" value="Unassembled WGS sequence"/>
</dbReference>
<gene>
    <name evidence="2" type="ORF">EJ73_00468</name>
</gene>
<keyword evidence="3" id="KW-1185">Reference proteome</keyword>
<accession>A0A318HZV0</accession>
<evidence type="ECO:0000313" key="3">
    <source>
        <dbReference type="Proteomes" id="UP000248314"/>
    </source>
</evidence>
<dbReference type="AlphaFoldDB" id="A0A318HZV0"/>
<organism evidence="2 3">
    <name type="scientific">Hoylesella shahii DSM 15611 = JCM 12083</name>
    <dbReference type="NCBI Taxonomy" id="1122991"/>
    <lineage>
        <taxon>Bacteria</taxon>
        <taxon>Pseudomonadati</taxon>
        <taxon>Bacteroidota</taxon>
        <taxon>Bacteroidia</taxon>
        <taxon>Bacteroidales</taxon>
        <taxon>Prevotellaceae</taxon>
        <taxon>Hoylesella</taxon>
    </lineage>
</organism>
<name>A0A318HZV0_9BACT</name>
<evidence type="ECO:0000256" key="1">
    <source>
        <dbReference type="SAM" id="SignalP"/>
    </source>
</evidence>
<dbReference type="PROSITE" id="PS51257">
    <property type="entry name" value="PROKAR_LIPOPROTEIN"/>
    <property type="match status" value="1"/>
</dbReference>
<keyword evidence="1" id="KW-0732">Signal</keyword>
<feature type="signal peptide" evidence="1">
    <location>
        <begin position="1"/>
        <end position="18"/>
    </location>
</feature>
<reference evidence="2 3" key="1">
    <citation type="submission" date="2018-05" db="EMBL/GenBank/DDBJ databases">
        <title>Genomic Encyclopedia of Type Strains, Phase I: the one thousand microbial genomes (KMG-I) project.</title>
        <authorList>
            <person name="Kyrpides N."/>
        </authorList>
    </citation>
    <scope>NUCLEOTIDE SEQUENCE [LARGE SCALE GENOMIC DNA]</scope>
    <source>
        <strain evidence="2 3">DSM 15611</strain>
    </source>
</reference>
<evidence type="ECO:0000313" key="2">
    <source>
        <dbReference type="EMBL" id="PXX23873.1"/>
    </source>
</evidence>
<protein>
    <recommendedName>
        <fullName evidence="4">Lipoprotein-associated protein</fullName>
    </recommendedName>
</protein>
<comment type="caution">
    <text evidence="2">The sequence shown here is derived from an EMBL/GenBank/DDBJ whole genome shotgun (WGS) entry which is preliminary data.</text>
</comment>
<dbReference type="EMBL" id="QJJX01000004">
    <property type="protein sequence ID" value="PXX23873.1"/>
    <property type="molecule type" value="Genomic_DNA"/>
</dbReference>
<dbReference type="RefSeq" id="WP_025816735.1">
    <property type="nucleotide sequence ID" value="NZ_BAIZ01000030.1"/>
</dbReference>
<dbReference type="OrthoDB" id="1081225at2"/>
<feature type="chain" id="PRO_5016262818" description="Lipoprotein-associated protein" evidence="1">
    <location>
        <begin position="19"/>
        <end position="457"/>
    </location>
</feature>
<evidence type="ECO:0008006" key="4">
    <source>
        <dbReference type="Google" id="ProtNLM"/>
    </source>
</evidence>